<dbReference type="NCBIfam" id="TIGR00628">
    <property type="entry name" value="ung"/>
    <property type="match status" value="1"/>
</dbReference>
<sequence>MNITNDWKGCLADEFKKDYMQSLQQFLQSEKQKKTLYPDESEYFNALNATPFSQVKVVILGQDPYHGEGQAHGLSFSVKPGVKIPPSLMNIYKELNMDLGITPVDHGYLLSWAEQGVLLLNSILTVEARKPGSHQNKGWETFTDKIIEMINEKHEGVVFMLWGAYAQKKGRHIDREKHCVLESVHPSPLSAYRGFLGCQHFSKANKYLTRIGKEPIKWALDPIDKKIAVKGIGQITLPF</sequence>
<dbReference type="NCBIfam" id="NF003591">
    <property type="entry name" value="PRK05254.1-4"/>
    <property type="match status" value="1"/>
</dbReference>
<evidence type="ECO:0000256" key="6">
    <source>
        <dbReference type="ARBA" id="ARBA00022763"/>
    </source>
</evidence>
<dbReference type="InterPro" id="IPR002043">
    <property type="entry name" value="UDG_fam1"/>
</dbReference>
<keyword evidence="6 9" id="KW-0227">DNA damage</keyword>
<protein>
    <recommendedName>
        <fullName evidence="5 9">Uracil-DNA glycosylase</fullName>
        <shortName evidence="9">UDG</shortName>
        <ecNumber evidence="4 9">3.2.2.27</ecNumber>
    </recommendedName>
</protein>
<dbReference type="InterPro" id="IPR018085">
    <property type="entry name" value="Ura-DNA_Glyclase_AS"/>
</dbReference>
<dbReference type="PANTHER" id="PTHR11264">
    <property type="entry name" value="URACIL-DNA GLYCOSYLASE"/>
    <property type="match status" value="1"/>
</dbReference>
<dbReference type="SMART" id="SM00987">
    <property type="entry name" value="UreE_C"/>
    <property type="match status" value="1"/>
</dbReference>
<organism evidence="13 14">
    <name type="scientific">Marinomonas primoryensis</name>
    <dbReference type="NCBI Taxonomy" id="178399"/>
    <lineage>
        <taxon>Bacteria</taxon>
        <taxon>Pseudomonadati</taxon>
        <taxon>Pseudomonadota</taxon>
        <taxon>Gammaproteobacteria</taxon>
        <taxon>Oceanospirillales</taxon>
        <taxon>Oceanospirillaceae</taxon>
        <taxon>Marinomonas</taxon>
    </lineage>
</organism>
<evidence type="ECO:0000313" key="13">
    <source>
        <dbReference type="EMBL" id="MEP7730272.1"/>
    </source>
</evidence>
<evidence type="ECO:0000256" key="4">
    <source>
        <dbReference type="ARBA" id="ARBA00012030"/>
    </source>
</evidence>
<evidence type="ECO:0000256" key="7">
    <source>
        <dbReference type="ARBA" id="ARBA00022801"/>
    </source>
</evidence>
<evidence type="ECO:0000256" key="1">
    <source>
        <dbReference type="ARBA" id="ARBA00001400"/>
    </source>
</evidence>
<comment type="subcellular location">
    <subcellularLocation>
        <location evidence="9">Cytoplasm</location>
    </subcellularLocation>
</comment>
<feature type="domain" description="Uracil-DNA glycosylase-like" evidence="12">
    <location>
        <begin position="48"/>
        <end position="208"/>
    </location>
</feature>
<comment type="function">
    <text evidence="2 9 11">Excises uracil residues from the DNA which can arise as a result of misincorporation of dUMP residues by DNA polymerase or due to deamination of cytosine.</text>
</comment>
<dbReference type="RefSeq" id="WP_348577290.1">
    <property type="nucleotide sequence ID" value="NZ_JBDYKN010000011.1"/>
</dbReference>
<dbReference type="EC" id="3.2.2.27" evidence="4 9"/>
<dbReference type="PANTHER" id="PTHR11264:SF0">
    <property type="entry name" value="URACIL-DNA GLYCOSYLASE"/>
    <property type="match status" value="1"/>
</dbReference>
<dbReference type="HAMAP" id="MF_00148">
    <property type="entry name" value="UDG"/>
    <property type="match status" value="1"/>
</dbReference>
<name>A0ABV0L1G9_9GAMM</name>
<dbReference type="SMART" id="SM00986">
    <property type="entry name" value="UDG"/>
    <property type="match status" value="1"/>
</dbReference>
<evidence type="ECO:0000256" key="9">
    <source>
        <dbReference type="HAMAP-Rule" id="MF_00148"/>
    </source>
</evidence>
<keyword evidence="7 9" id="KW-0378">Hydrolase</keyword>
<dbReference type="NCBIfam" id="NF003589">
    <property type="entry name" value="PRK05254.1-2"/>
    <property type="match status" value="1"/>
</dbReference>
<dbReference type="GO" id="GO:0004844">
    <property type="term" value="F:uracil DNA N-glycosylase activity"/>
    <property type="evidence" value="ECO:0007669"/>
    <property type="project" value="UniProtKB-EC"/>
</dbReference>
<dbReference type="Gene3D" id="3.40.470.10">
    <property type="entry name" value="Uracil-DNA glycosylase-like domain"/>
    <property type="match status" value="1"/>
</dbReference>
<evidence type="ECO:0000256" key="8">
    <source>
        <dbReference type="ARBA" id="ARBA00023204"/>
    </source>
</evidence>
<comment type="similarity">
    <text evidence="3 9 11">Belongs to the uracil-DNA glycosylase (UDG) superfamily. UNG family.</text>
</comment>
<keyword evidence="13" id="KW-0326">Glycosidase</keyword>
<comment type="caution">
    <text evidence="13">The sequence shown here is derived from an EMBL/GenBank/DDBJ whole genome shotgun (WGS) entry which is preliminary data.</text>
</comment>
<evidence type="ECO:0000256" key="3">
    <source>
        <dbReference type="ARBA" id="ARBA00008184"/>
    </source>
</evidence>
<proteinExistence type="inferred from homology"/>
<feature type="active site" description="Proton acceptor" evidence="9 10">
    <location>
        <position position="63"/>
    </location>
</feature>
<dbReference type="Proteomes" id="UP001471651">
    <property type="component" value="Unassembled WGS sequence"/>
</dbReference>
<dbReference type="NCBIfam" id="NF003588">
    <property type="entry name" value="PRK05254.1-1"/>
    <property type="match status" value="1"/>
</dbReference>
<evidence type="ECO:0000259" key="12">
    <source>
        <dbReference type="SMART" id="SM00986"/>
    </source>
</evidence>
<comment type="catalytic activity">
    <reaction evidence="1 9 11">
        <text>Hydrolyzes single-stranded DNA or mismatched double-stranded DNA and polynucleotides, releasing free uracil.</text>
        <dbReference type="EC" id="3.2.2.27"/>
    </reaction>
</comment>
<evidence type="ECO:0000256" key="2">
    <source>
        <dbReference type="ARBA" id="ARBA00002631"/>
    </source>
</evidence>
<dbReference type="SUPFAM" id="SSF52141">
    <property type="entry name" value="Uracil-DNA glycosylase-like"/>
    <property type="match status" value="1"/>
</dbReference>
<gene>
    <name evidence="9 13" type="primary">ung</name>
    <name evidence="13" type="ORF">ABKW32_12500</name>
</gene>
<evidence type="ECO:0000256" key="11">
    <source>
        <dbReference type="RuleBase" id="RU003780"/>
    </source>
</evidence>
<keyword evidence="14" id="KW-1185">Reference proteome</keyword>
<evidence type="ECO:0000256" key="5">
    <source>
        <dbReference type="ARBA" id="ARBA00018429"/>
    </source>
</evidence>
<keyword evidence="8 9" id="KW-0234">DNA repair</keyword>
<dbReference type="InterPro" id="IPR036895">
    <property type="entry name" value="Uracil-DNA_glycosylase-like_sf"/>
</dbReference>
<accession>A0ABV0L1G9</accession>
<dbReference type="CDD" id="cd10027">
    <property type="entry name" value="UDG-F1-like"/>
    <property type="match status" value="1"/>
</dbReference>
<dbReference type="NCBIfam" id="NF003592">
    <property type="entry name" value="PRK05254.1-5"/>
    <property type="match status" value="1"/>
</dbReference>
<dbReference type="InterPro" id="IPR005122">
    <property type="entry name" value="Uracil-DNA_glycosylase-like"/>
</dbReference>
<dbReference type="Pfam" id="PF03167">
    <property type="entry name" value="UDG"/>
    <property type="match status" value="1"/>
</dbReference>
<dbReference type="PROSITE" id="PS00130">
    <property type="entry name" value="U_DNA_GLYCOSYLASE"/>
    <property type="match status" value="1"/>
</dbReference>
<dbReference type="EMBL" id="JBDYKN010000011">
    <property type="protein sequence ID" value="MEP7730272.1"/>
    <property type="molecule type" value="Genomic_DNA"/>
</dbReference>
<evidence type="ECO:0000256" key="10">
    <source>
        <dbReference type="PROSITE-ProRule" id="PRU10072"/>
    </source>
</evidence>
<reference evidence="13 14" key="1">
    <citation type="submission" date="2024-05" db="EMBL/GenBank/DDBJ databases">
        <authorList>
            <person name="Busch G.E."/>
            <person name="Sharma I."/>
        </authorList>
    </citation>
    <scope>NUCLEOTIDE SEQUENCE [LARGE SCALE GENOMIC DNA]</scope>
    <source>
        <strain evidence="13 14">23GB23</strain>
    </source>
</reference>
<evidence type="ECO:0000313" key="14">
    <source>
        <dbReference type="Proteomes" id="UP001471651"/>
    </source>
</evidence>
<keyword evidence="9" id="KW-0963">Cytoplasm</keyword>